<comment type="caution">
    <text evidence="2">The sequence shown here is derived from an EMBL/GenBank/DDBJ whole genome shotgun (WGS) entry which is preliminary data.</text>
</comment>
<name>A0ABN2UIE8_9MICO</name>
<organism evidence="2 3">
    <name type="scientific">Terrabacter terrae</name>
    <dbReference type="NCBI Taxonomy" id="318434"/>
    <lineage>
        <taxon>Bacteria</taxon>
        <taxon>Bacillati</taxon>
        <taxon>Actinomycetota</taxon>
        <taxon>Actinomycetes</taxon>
        <taxon>Micrococcales</taxon>
        <taxon>Intrasporangiaceae</taxon>
        <taxon>Terrabacter</taxon>
    </lineage>
</organism>
<dbReference type="EMBL" id="BAAANB010000021">
    <property type="protein sequence ID" value="GAA2037826.1"/>
    <property type="molecule type" value="Genomic_DNA"/>
</dbReference>
<feature type="region of interest" description="Disordered" evidence="1">
    <location>
        <begin position="32"/>
        <end position="52"/>
    </location>
</feature>
<evidence type="ECO:0008006" key="4">
    <source>
        <dbReference type="Google" id="ProtNLM"/>
    </source>
</evidence>
<reference evidence="2 3" key="1">
    <citation type="journal article" date="2019" name="Int. J. Syst. Evol. Microbiol.">
        <title>The Global Catalogue of Microorganisms (GCM) 10K type strain sequencing project: providing services to taxonomists for standard genome sequencing and annotation.</title>
        <authorList>
            <consortium name="The Broad Institute Genomics Platform"/>
            <consortium name="The Broad Institute Genome Sequencing Center for Infectious Disease"/>
            <person name="Wu L."/>
            <person name="Ma J."/>
        </authorList>
    </citation>
    <scope>NUCLEOTIDE SEQUENCE [LARGE SCALE GENOMIC DNA]</scope>
    <source>
        <strain evidence="2 3">JCM 14283</strain>
    </source>
</reference>
<protein>
    <recommendedName>
        <fullName evidence="4">Membrane transporter protein</fullName>
    </recommendedName>
</protein>
<evidence type="ECO:0000256" key="1">
    <source>
        <dbReference type="SAM" id="MobiDB-lite"/>
    </source>
</evidence>
<keyword evidence="3" id="KW-1185">Reference proteome</keyword>
<evidence type="ECO:0000313" key="3">
    <source>
        <dbReference type="Proteomes" id="UP001501285"/>
    </source>
</evidence>
<sequence>MHVSHTRGQRQSTAAVITETLAHAPLSSQFPSLVGSGARSGRRSSPDTRRISDSRGAALVTGLGSGFATMTGNAAGPVMTLYLVGQGIEKRRFLGTGALFFGVNLRKVPFSAGLGLFTAATVWRTVVRPPFVLPGAWVGRDVARFASRGRPWSLRAF</sequence>
<dbReference type="Proteomes" id="UP001501285">
    <property type="component" value="Unassembled WGS sequence"/>
</dbReference>
<gene>
    <name evidence="2" type="ORF">GCM10009740_32280</name>
</gene>
<proteinExistence type="predicted"/>
<accession>A0ABN2UIE8</accession>
<evidence type="ECO:0000313" key="2">
    <source>
        <dbReference type="EMBL" id="GAA2037826.1"/>
    </source>
</evidence>